<gene>
    <name evidence="1" type="ORF">ACFQ16_11550</name>
</gene>
<dbReference type="RefSeq" id="WP_263247715.1">
    <property type="nucleotide sequence ID" value="NZ_BAABLT010000017.1"/>
</dbReference>
<evidence type="ECO:0000313" key="2">
    <source>
        <dbReference type="Proteomes" id="UP001597018"/>
    </source>
</evidence>
<reference evidence="2" key="1">
    <citation type="journal article" date="2019" name="Int. J. Syst. Evol. Microbiol.">
        <title>The Global Catalogue of Microorganisms (GCM) 10K type strain sequencing project: providing services to taxonomists for standard genome sequencing and annotation.</title>
        <authorList>
            <consortium name="The Broad Institute Genomics Platform"/>
            <consortium name="The Broad Institute Genome Sequencing Center for Infectious Disease"/>
            <person name="Wu L."/>
            <person name="Ma J."/>
        </authorList>
    </citation>
    <scope>NUCLEOTIDE SEQUENCE [LARGE SCALE GENOMIC DNA]</scope>
    <source>
        <strain evidence="2">CCUG 56401</strain>
    </source>
</reference>
<sequence>MSNKAAFDNDETAIVVPVEGGRACPPPLDLIAANGPWGTRRPRRTLGSTGVISADVVERV</sequence>
<proteinExistence type="predicted"/>
<evidence type="ECO:0000313" key="1">
    <source>
        <dbReference type="EMBL" id="MFD0920376.1"/>
    </source>
</evidence>
<organism evidence="1 2">
    <name type="scientific">Saccharopolyspora rosea</name>
    <dbReference type="NCBI Taxonomy" id="524884"/>
    <lineage>
        <taxon>Bacteria</taxon>
        <taxon>Bacillati</taxon>
        <taxon>Actinomycetota</taxon>
        <taxon>Actinomycetes</taxon>
        <taxon>Pseudonocardiales</taxon>
        <taxon>Pseudonocardiaceae</taxon>
        <taxon>Saccharopolyspora</taxon>
    </lineage>
</organism>
<comment type="caution">
    <text evidence="1">The sequence shown here is derived from an EMBL/GenBank/DDBJ whole genome shotgun (WGS) entry which is preliminary data.</text>
</comment>
<keyword evidence="2" id="KW-1185">Reference proteome</keyword>
<dbReference type="EMBL" id="JBHTIW010000006">
    <property type="protein sequence ID" value="MFD0920376.1"/>
    <property type="molecule type" value="Genomic_DNA"/>
</dbReference>
<protein>
    <submittedName>
        <fullName evidence="1">Uncharacterized protein</fullName>
    </submittedName>
</protein>
<name>A0ABW3FPA8_9PSEU</name>
<dbReference type="Proteomes" id="UP001597018">
    <property type="component" value="Unassembled WGS sequence"/>
</dbReference>
<accession>A0ABW3FPA8</accession>